<dbReference type="Gene3D" id="1.20.1250.20">
    <property type="entry name" value="MFS general substrate transporter like domains"/>
    <property type="match status" value="1"/>
</dbReference>
<feature type="transmembrane region" description="Helical" evidence="2">
    <location>
        <begin position="94"/>
        <end position="113"/>
    </location>
</feature>
<evidence type="ECO:0000256" key="2">
    <source>
        <dbReference type="SAM" id="Phobius"/>
    </source>
</evidence>
<keyword evidence="4" id="KW-1185">Reference proteome</keyword>
<protein>
    <submittedName>
        <fullName evidence="3">MFS transporter</fullName>
    </submittedName>
</protein>
<proteinExistence type="predicted"/>
<feature type="transmembrane region" description="Helical" evidence="2">
    <location>
        <begin position="167"/>
        <end position="197"/>
    </location>
</feature>
<dbReference type="Proteomes" id="UP001059773">
    <property type="component" value="Chromosome"/>
</dbReference>
<comment type="subcellular location">
    <subcellularLocation>
        <location evidence="1">Cell membrane</location>
        <topology evidence="1">Multi-pass membrane protein</topology>
    </subcellularLocation>
</comment>
<feature type="transmembrane region" description="Helical" evidence="2">
    <location>
        <begin position="125"/>
        <end position="146"/>
    </location>
</feature>
<feature type="transmembrane region" description="Helical" evidence="2">
    <location>
        <begin position="65"/>
        <end position="82"/>
    </location>
</feature>
<dbReference type="EMBL" id="CP101914">
    <property type="protein sequence ID" value="UUI05574.1"/>
    <property type="molecule type" value="Genomic_DNA"/>
</dbReference>
<accession>A0ABY5K4D7</accession>
<dbReference type="Pfam" id="PF07690">
    <property type="entry name" value="MFS_1"/>
    <property type="match status" value="1"/>
</dbReference>
<evidence type="ECO:0000313" key="4">
    <source>
        <dbReference type="Proteomes" id="UP001059773"/>
    </source>
</evidence>
<name>A0ABY5K4D7_9BACI</name>
<feature type="transmembrane region" description="Helical" evidence="2">
    <location>
        <begin position="35"/>
        <end position="59"/>
    </location>
</feature>
<keyword evidence="2" id="KW-0812">Transmembrane</keyword>
<sequence length="200" mass="22914">MTASDLYFPNEIESHKQKKQQGFLQIHRSIFSNKLGITIMVTSFFYFLYFAILVFLPILLNDYYHILYLLLTVSMILGSIIFKRMQQKIDLKKLMMIISILKPLLIITFGLVYTKSIISLSCLLFLYGITTGFVPPLFSTVISNIYEEVKGTALGFFNFIRYSGTALGGMFTGIMHVFSSMFIFIFLGVFLSGISFFQLL</sequence>
<keyword evidence="2" id="KW-1133">Transmembrane helix</keyword>
<dbReference type="InterPro" id="IPR036259">
    <property type="entry name" value="MFS_trans_sf"/>
</dbReference>
<reference evidence="3" key="1">
    <citation type="submission" date="2022-07" db="EMBL/GenBank/DDBJ databases">
        <title>FELIX.</title>
        <authorList>
            <person name="Wan K.H."/>
            <person name="Park S."/>
            <person name="Lawrence Q."/>
            <person name="Eichenberger J.P."/>
            <person name="Booth B.W."/>
            <person name="Piaggio A.J."/>
            <person name="Chandler J.C."/>
            <person name="Franklin A.B."/>
            <person name="Celniker S.E."/>
        </authorList>
    </citation>
    <scope>NUCLEOTIDE SEQUENCE</scope>
    <source>
        <strain evidence="3">QA-1986 374</strain>
    </source>
</reference>
<evidence type="ECO:0000256" key="1">
    <source>
        <dbReference type="ARBA" id="ARBA00004651"/>
    </source>
</evidence>
<dbReference type="InterPro" id="IPR011701">
    <property type="entry name" value="MFS"/>
</dbReference>
<organism evidence="3 4">
    <name type="scientific">Oceanobacillus jeddahense</name>
    <dbReference type="NCBI Taxonomy" id="1462527"/>
    <lineage>
        <taxon>Bacteria</taxon>
        <taxon>Bacillati</taxon>
        <taxon>Bacillota</taxon>
        <taxon>Bacilli</taxon>
        <taxon>Bacillales</taxon>
        <taxon>Bacillaceae</taxon>
        <taxon>Oceanobacillus</taxon>
    </lineage>
</organism>
<dbReference type="SUPFAM" id="SSF103473">
    <property type="entry name" value="MFS general substrate transporter"/>
    <property type="match status" value="1"/>
</dbReference>
<keyword evidence="2" id="KW-0472">Membrane</keyword>
<evidence type="ECO:0000313" key="3">
    <source>
        <dbReference type="EMBL" id="UUI05574.1"/>
    </source>
</evidence>
<gene>
    <name evidence="3" type="ORF">NP439_14025</name>
</gene>
<dbReference type="RefSeq" id="WP_256710409.1">
    <property type="nucleotide sequence ID" value="NZ_CP101914.1"/>
</dbReference>